<keyword evidence="1" id="KW-0732">Signal</keyword>
<dbReference type="EMBL" id="CAUYUJ010022219">
    <property type="protein sequence ID" value="CAK0909578.1"/>
    <property type="molecule type" value="Genomic_DNA"/>
</dbReference>
<reference evidence="2" key="1">
    <citation type="submission" date="2023-10" db="EMBL/GenBank/DDBJ databases">
        <authorList>
            <person name="Chen Y."/>
            <person name="Shah S."/>
            <person name="Dougan E. K."/>
            <person name="Thang M."/>
            <person name="Chan C."/>
        </authorList>
    </citation>
    <scope>NUCLEOTIDE SEQUENCE [LARGE SCALE GENOMIC DNA]</scope>
</reference>
<keyword evidence="3" id="KW-1185">Reference proteome</keyword>
<protein>
    <submittedName>
        <fullName evidence="2">Uncharacterized protein</fullName>
    </submittedName>
</protein>
<proteinExistence type="predicted"/>
<evidence type="ECO:0000313" key="3">
    <source>
        <dbReference type="Proteomes" id="UP001189429"/>
    </source>
</evidence>
<name>A0ABN9YA43_9DINO</name>
<sequence>MIIIIIIFIISLRRLMPQPAATARLSRTRWSKRISYGHRAPASPPHIPLSSARAQCRSSRFSHALVEALQRMTSGSSVAPPILLSSEGDDVGLQLRLPHPAEQRRSPRPQLATERCHCSPQSHVVTPAPSMA</sequence>
<evidence type="ECO:0000313" key="2">
    <source>
        <dbReference type="EMBL" id="CAK0909578.1"/>
    </source>
</evidence>
<accession>A0ABN9YA43</accession>
<evidence type="ECO:0000256" key="1">
    <source>
        <dbReference type="SAM" id="SignalP"/>
    </source>
</evidence>
<organism evidence="2 3">
    <name type="scientific">Prorocentrum cordatum</name>
    <dbReference type="NCBI Taxonomy" id="2364126"/>
    <lineage>
        <taxon>Eukaryota</taxon>
        <taxon>Sar</taxon>
        <taxon>Alveolata</taxon>
        <taxon>Dinophyceae</taxon>
        <taxon>Prorocentrales</taxon>
        <taxon>Prorocentraceae</taxon>
        <taxon>Prorocentrum</taxon>
    </lineage>
</organism>
<gene>
    <name evidence="2" type="ORF">PCOR1329_LOCUS83951</name>
</gene>
<feature type="chain" id="PRO_5047514555" evidence="1">
    <location>
        <begin position="18"/>
        <end position="132"/>
    </location>
</feature>
<feature type="signal peptide" evidence="1">
    <location>
        <begin position="1"/>
        <end position="17"/>
    </location>
</feature>
<dbReference type="Proteomes" id="UP001189429">
    <property type="component" value="Unassembled WGS sequence"/>
</dbReference>
<comment type="caution">
    <text evidence="2">The sequence shown here is derived from an EMBL/GenBank/DDBJ whole genome shotgun (WGS) entry which is preliminary data.</text>
</comment>